<dbReference type="InterPro" id="IPR001539">
    <property type="entry name" value="Peptidase_U32"/>
</dbReference>
<evidence type="ECO:0008006" key="2">
    <source>
        <dbReference type="Google" id="ProtNLM"/>
    </source>
</evidence>
<dbReference type="Pfam" id="PF01136">
    <property type="entry name" value="Peptidase_U32"/>
    <property type="match status" value="1"/>
</dbReference>
<dbReference type="AlphaFoldDB" id="A0A7G9YSF8"/>
<accession>A0A7G9YSF8</accession>
<evidence type="ECO:0000313" key="1">
    <source>
        <dbReference type="EMBL" id="QNO50942.1"/>
    </source>
</evidence>
<dbReference type="PANTHER" id="PTHR30217:SF10">
    <property type="entry name" value="23S RRNA 5-HYDROXYCYTIDINE C2501 SYNTHASE"/>
    <property type="match status" value="1"/>
</dbReference>
<name>A0A7G9YSF8_9EURY</name>
<organism evidence="1">
    <name type="scientific">Candidatus Methanophagaceae archaeon ANME-1 ERB6</name>
    <dbReference type="NCBI Taxonomy" id="2759912"/>
    <lineage>
        <taxon>Archaea</taxon>
        <taxon>Methanobacteriati</taxon>
        <taxon>Methanobacteriota</taxon>
        <taxon>Stenosarchaea group</taxon>
        <taxon>Methanomicrobia</taxon>
        <taxon>Candidatus Methanophagales</taxon>
        <taxon>Candidatus Methanophagaceae</taxon>
    </lineage>
</organism>
<dbReference type="EMBL" id="MT631456">
    <property type="protein sequence ID" value="QNO50942.1"/>
    <property type="molecule type" value="Genomic_DNA"/>
</dbReference>
<gene>
    <name evidence="1" type="ORF">BBGANOMO_00016</name>
</gene>
<protein>
    <recommendedName>
        <fullName evidence="2">Peptidase U32 collagenase domain-containing protein</fullName>
    </recommendedName>
</protein>
<reference evidence="1" key="1">
    <citation type="submission" date="2020-06" db="EMBL/GenBank/DDBJ databases">
        <title>Unique genomic features of the anaerobic methanotrophic archaea.</title>
        <authorList>
            <person name="Chadwick G.L."/>
            <person name="Skennerton C.T."/>
            <person name="Laso-Perez R."/>
            <person name="Leu A.O."/>
            <person name="Speth D.R."/>
            <person name="Yu H."/>
            <person name="Morgan-Lang C."/>
            <person name="Hatzenpichler R."/>
            <person name="Goudeau D."/>
            <person name="Malmstrom R."/>
            <person name="Brazelton W.J."/>
            <person name="Woyke T."/>
            <person name="Hallam S.J."/>
            <person name="Tyson G.W."/>
            <person name="Wegener G."/>
            <person name="Boetius A."/>
            <person name="Orphan V."/>
        </authorList>
    </citation>
    <scope>NUCLEOTIDE SEQUENCE</scope>
</reference>
<proteinExistence type="predicted"/>
<dbReference type="PANTHER" id="PTHR30217">
    <property type="entry name" value="PEPTIDASE U32 FAMILY"/>
    <property type="match status" value="1"/>
</dbReference>
<dbReference type="InterPro" id="IPR051454">
    <property type="entry name" value="RNA/ubiquinone_mod_enzymes"/>
</dbReference>
<sequence length="344" mass="39501">MKVIVPHPGHFPALKEIIETKEASGLKDVSEVYMAGSPEVIGSGRAMLHGAVIEEIKEQTAYAHQHDIKMNIVINPSCLGGYHLTFEGYKVFEWYFGELNKADVDGITVAEPYLIELLKEFPMETVVSCVAHVDSPQRAEFFEDLGADTITVDTNINRDFQTLEAILRAVDCDIRILVNEACLYKCPFRYSHFNLFSHITTPRSSFLNARSQPLNTFGDYYFDKCISIRMRQPSEIIRSPWIRPEDMKEYEEIGIEKFKIAGRANAVNWIINCMTAYSRRSFKGNLLELLDCPSELRYTFYLDNELLDGSIKQWKRCKKICDECRYCDELTSKVLSVVKIENKL</sequence>